<dbReference type="RefSeq" id="WP_016577969.1">
    <property type="nucleotide sequence ID" value="NZ_CP170369.1"/>
</dbReference>
<keyword evidence="3" id="KW-1133">Transmembrane helix</keyword>
<dbReference type="Proteomes" id="UP000288351">
    <property type="component" value="Unassembled WGS sequence"/>
</dbReference>
<feature type="transmembrane region" description="Helical" evidence="3">
    <location>
        <begin position="222"/>
        <end position="241"/>
    </location>
</feature>
<organism evidence="4 5">
    <name type="scientific">Streptomyces noursei</name>
    <name type="common">Streptomyces albulus</name>
    <dbReference type="NCBI Taxonomy" id="1971"/>
    <lineage>
        <taxon>Bacteria</taxon>
        <taxon>Bacillati</taxon>
        <taxon>Actinomycetota</taxon>
        <taxon>Actinomycetes</taxon>
        <taxon>Kitasatosporales</taxon>
        <taxon>Streptomycetaceae</taxon>
        <taxon>Streptomyces</taxon>
    </lineage>
</organism>
<comment type="caution">
    <text evidence="4">The sequence shown here is derived from an EMBL/GenBank/DDBJ whole genome shotgun (WGS) entry which is preliminary data.</text>
</comment>
<dbReference type="AlphaFoldDB" id="A0A401R3H2"/>
<feature type="region of interest" description="Disordered" evidence="2">
    <location>
        <begin position="117"/>
        <end position="172"/>
    </location>
</feature>
<feature type="transmembrane region" description="Helical" evidence="3">
    <location>
        <begin position="247"/>
        <end position="266"/>
    </location>
</feature>
<keyword evidence="3" id="KW-0472">Membrane</keyword>
<evidence type="ECO:0000313" key="5">
    <source>
        <dbReference type="Proteomes" id="UP000288351"/>
    </source>
</evidence>
<evidence type="ECO:0000313" key="4">
    <source>
        <dbReference type="EMBL" id="GCB92166.1"/>
    </source>
</evidence>
<feature type="coiled-coil region" evidence="1">
    <location>
        <begin position="62"/>
        <end position="103"/>
    </location>
</feature>
<proteinExistence type="predicted"/>
<accession>A0A401R3H2</accession>
<keyword evidence="3" id="KW-0812">Transmembrane</keyword>
<evidence type="ECO:0000256" key="1">
    <source>
        <dbReference type="SAM" id="Coils"/>
    </source>
</evidence>
<protein>
    <submittedName>
        <fullName evidence="4">Uncharacterized protein</fullName>
    </submittedName>
</protein>
<feature type="transmembrane region" description="Helical" evidence="3">
    <location>
        <begin position="278"/>
        <end position="299"/>
    </location>
</feature>
<evidence type="ECO:0000256" key="2">
    <source>
        <dbReference type="SAM" id="MobiDB-lite"/>
    </source>
</evidence>
<evidence type="ECO:0000256" key="3">
    <source>
        <dbReference type="SAM" id="Phobius"/>
    </source>
</evidence>
<dbReference type="EMBL" id="BHXC01000006">
    <property type="protein sequence ID" value="GCB92166.1"/>
    <property type="molecule type" value="Genomic_DNA"/>
</dbReference>
<reference evidence="4 5" key="1">
    <citation type="journal article" date="2019" name="Microbiol. Resour. Announc.">
        <title>Draft Genome Sequence of the Most Traditional epsilon-Poly-l-Lysine Producer, Streptomyces albulus NBRC14147.</title>
        <authorList>
            <person name="Yamanaka K."/>
            <person name="Hamano Y."/>
        </authorList>
    </citation>
    <scope>NUCLEOTIDE SEQUENCE [LARGE SCALE GENOMIC DNA]</scope>
    <source>
        <strain evidence="4 5">NBRC 14147</strain>
    </source>
</reference>
<sequence>MARPAVSEWETVFGFSDDPTPGDAEMLTTLAGRYRAVADDADQALPIVSGLKGRQIGEGKAMDKLRDKLGDLANQVEKLHSSYDKAARALNTYADQLADHQRKADNAMVDGRDAKERLQRATDAATAAGSVISGLDAADPPPPDDEAARRSARQAMENARHNQSAAQGDADAAQRDLDAARMLAEDAQELRESDASTAARALDEASGEAVGGKSLWDKIKDIFKKVLGFISAALGIIAMLIPGLQGLGLILTIASLVTAAIPFIMNIVDSIQSGEWDILDMVLSGLGLVLGGVGLVKIANLGGIANTLKTVGNDLKTIQINIKSVGPTIKGFAGFKDPTAFVGNILSKFPNGTMKVPDVLKQLPGLNNIWTKTGTWFDQSSNLIGVAGLGWAINGAVPGGSKGTTVHDPSYVDGST</sequence>
<name>A0A401R3H2_STRNR</name>
<keyword evidence="1" id="KW-0175">Coiled coil</keyword>
<gene>
    <name evidence="4" type="ORF">SALB_04925</name>
</gene>